<dbReference type="Gene3D" id="2.30.30.140">
    <property type="match status" value="1"/>
</dbReference>
<dbReference type="GO" id="GO:0005524">
    <property type="term" value="F:ATP binding"/>
    <property type="evidence" value="ECO:0007669"/>
    <property type="project" value="UniProtKB-UniRule"/>
</dbReference>
<evidence type="ECO:0000256" key="4">
    <source>
        <dbReference type="ARBA" id="ARBA00022840"/>
    </source>
</evidence>
<feature type="domain" description="Helicase C-terminal" evidence="11">
    <location>
        <begin position="487"/>
        <end position="647"/>
    </location>
</feature>
<dbReference type="InterPro" id="IPR027417">
    <property type="entry name" value="P-loop_NTPase"/>
</dbReference>
<protein>
    <recommendedName>
        <fullName evidence="9">RNA polymerase-associated protein RapA</fullName>
        <ecNumber evidence="9">3.6.4.-</ecNumber>
    </recommendedName>
    <alternativeName>
        <fullName evidence="9">ATP-dependent helicase HepA</fullName>
    </alternativeName>
</protein>
<dbReference type="EC" id="3.6.4.-" evidence="9"/>
<dbReference type="Gene3D" id="3.40.50.300">
    <property type="entry name" value="P-loop containing nucleotide triphosphate hydrolases"/>
    <property type="match status" value="1"/>
</dbReference>
<evidence type="ECO:0000256" key="1">
    <source>
        <dbReference type="ARBA" id="ARBA00022741"/>
    </source>
</evidence>
<evidence type="ECO:0000256" key="8">
    <source>
        <dbReference type="ARBA" id="ARBA00023163"/>
    </source>
</evidence>
<feature type="short sequence motif" description="DEAH box" evidence="9">
    <location>
        <begin position="278"/>
        <end position="281"/>
    </location>
</feature>
<dbReference type="EMBL" id="JACXAF010000020">
    <property type="protein sequence ID" value="MBD1390625.1"/>
    <property type="molecule type" value="Genomic_DNA"/>
</dbReference>
<dbReference type="Pfam" id="PF12137">
    <property type="entry name" value="RapA_C"/>
    <property type="match status" value="1"/>
</dbReference>
<dbReference type="InterPro" id="IPR000330">
    <property type="entry name" value="SNF2_N"/>
</dbReference>
<keyword evidence="5 9" id="KW-0805">Transcription regulation</keyword>
<keyword evidence="4 9" id="KW-0067">ATP-binding</keyword>
<evidence type="ECO:0000313" key="13">
    <source>
        <dbReference type="Proteomes" id="UP000638014"/>
    </source>
</evidence>
<dbReference type="CDD" id="cd18793">
    <property type="entry name" value="SF2_C_SNF"/>
    <property type="match status" value="1"/>
</dbReference>
<feature type="binding site" evidence="9">
    <location>
        <begin position="176"/>
        <end position="183"/>
    </location>
    <ligand>
        <name>ATP</name>
        <dbReference type="ChEBI" id="CHEBI:30616"/>
    </ligand>
</feature>
<dbReference type="PROSITE" id="PS51194">
    <property type="entry name" value="HELICASE_CTER"/>
    <property type="match status" value="1"/>
</dbReference>
<dbReference type="PANTHER" id="PTHR45766:SF6">
    <property type="entry name" value="SWI_SNF-RELATED MATRIX-ASSOCIATED ACTIN-DEPENDENT REGULATOR OF CHROMATIN SUBFAMILY A-LIKE PROTEIN 1"/>
    <property type="match status" value="1"/>
</dbReference>
<name>A0A8J6R3Q1_9GAMM</name>
<dbReference type="PROSITE" id="PS51192">
    <property type="entry name" value="HELICASE_ATP_BIND_1"/>
    <property type="match status" value="1"/>
</dbReference>
<comment type="function">
    <text evidence="9">Transcription regulator that activates transcription by stimulating RNA polymerase (RNAP) recycling in case of stress conditions such as supercoiled DNA or high salt concentrations. Probably acts by releasing the RNAP, when it is trapped or immobilized on tightly supercoiled DNA. Does not activate transcription on linear DNA. Probably not involved in DNA repair.</text>
</comment>
<dbReference type="SUPFAM" id="SSF52540">
    <property type="entry name" value="P-loop containing nucleoside triphosphate hydrolases"/>
    <property type="match status" value="2"/>
</dbReference>
<evidence type="ECO:0000256" key="9">
    <source>
        <dbReference type="HAMAP-Rule" id="MF_01821"/>
    </source>
</evidence>
<dbReference type="SMART" id="SM00487">
    <property type="entry name" value="DEXDc"/>
    <property type="match status" value="1"/>
</dbReference>
<dbReference type="Pfam" id="PF18337">
    <property type="entry name" value="Tudor_RapA"/>
    <property type="match status" value="1"/>
</dbReference>
<evidence type="ECO:0000313" key="12">
    <source>
        <dbReference type="EMBL" id="MBD1390625.1"/>
    </source>
</evidence>
<dbReference type="Gene3D" id="2.30.30.930">
    <property type="match status" value="1"/>
</dbReference>
<evidence type="ECO:0000256" key="6">
    <source>
        <dbReference type="ARBA" id="ARBA00023125"/>
    </source>
</evidence>
<dbReference type="InterPro" id="IPR038718">
    <property type="entry name" value="SNF2-like_sf"/>
</dbReference>
<accession>A0A8J6R3Q1</accession>
<dbReference type="InterPro" id="IPR001650">
    <property type="entry name" value="Helicase_C-like"/>
</dbReference>
<evidence type="ECO:0000256" key="2">
    <source>
        <dbReference type="ARBA" id="ARBA00022801"/>
    </source>
</evidence>
<dbReference type="InterPro" id="IPR014001">
    <property type="entry name" value="Helicase_ATP-bd"/>
</dbReference>
<keyword evidence="8 9" id="KW-0804">Transcription</keyword>
<dbReference type="HAMAP" id="MF_01821">
    <property type="entry name" value="Helicase_RapA"/>
    <property type="match status" value="1"/>
</dbReference>
<sequence>MPHAIGQRWLSDNESELGIGLLSDLDARTVTLSFPATGDRRVYNKKDAPITRLTFAEGDAIRHLDDWQMQVTSIEEKNGVLVYFGTHTETGEKTGLLETEIHPAIIVNKPQDRLFAGQVDRLEHFNLRYQCLQQRARLQSSELRGLNGARIGLIPHQLHIAKEAGQRYAPRLLLADEVGLGKTIEAGLILHQQLLTERAQRVLILVPEPLLHQWLVELLRRFNIAAALFDKERVAEAMLDGLNPFETEQVVLCAQSLLNNKKYHEAAVEAGWDLLIVDEAHHLSWDNGQPSRSYQQVAELAEETPGLLLLTATPDQLGHEGHFARLRLLDPNRFHDYQSFVAEEQSYQQVADAANALLDKQKLSEAQLQLLNELISENDIEPQLKCVQDGNLAEELRDQARGELLQQLLDRHGTSRVLFRNTRAAIKGFPKRCLNISELALPSAYQTALKLSRKSDPQEQLLQALSPEQSYCELEGDSDAWLNIDPRLDWLIDTLADVKPAKVLLICSLKRTVLQLAEALRNKTGMQVAVFHEDMSIVERDRAAAHFADDEQGAQILLCSEIGSEGRNFQFAHHLVLFDLPLNPDLLEQRIGRLDRIGQQHDIQIHLPVFAETAQLRLLQWLHQGLNAIESTLSIGKQLYDEFEQPLLEGLRLQTDAEHWQQLLNHTRQRRDELIAMLESGRDRLLEISSRGQGSAEQLVNAIAEQDDDIALTQFMLRLWDVYGVNQDEKGEQCIALMPSEGMLGGDLPTLSEEGATVTFDRKTALSREDVQFLSWDHPMVAGAVDAILGTTTGSTNVAVLKNKALPEGSYMLQVVFTLHAPAPGHLQLARFLPAEPIRLLLDKRATDLSDKVDFDQLSPQLSPIGKHTATKLVAALRQQLPPLLRTAESLAQQRAEQAMVQANQLADDYFRAELDRLSALKAVNPNVRDDEIDHLQSQSVLAQQALEQAQVRLESIQLIVVHHA</sequence>
<evidence type="ECO:0000259" key="10">
    <source>
        <dbReference type="PROSITE" id="PS51192"/>
    </source>
</evidence>
<keyword evidence="2 9" id="KW-0378">Hydrolase</keyword>
<dbReference type="InterPro" id="IPR040766">
    <property type="entry name" value="Tudor_2_RapA"/>
</dbReference>
<keyword evidence="6 9" id="KW-0238">DNA-binding</keyword>
<dbReference type="InterPro" id="IPR040765">
    <property type="entry name" value="Tudor_1_RapA"/>
</dbReference>
<dbReference type="InterPro" id="IPR022737">
    <property type="entry name" value="RapA_C"/>
</dbReference>
<evidence type="ECO:0000256" key="7">
    <source>
        <dbReference type="ARBA" id="ARBA00023159"/>
    </source>
</evidence>
<gene>
    <name evidence="9 12" type="primary">rapA</name>
    <name evidence="12" type="ORF">IC617_14400</name>
</gene>
<dbReference type="InterPro" id="IPR023949">
    <property type="entry name" value="Helicase_RapA"/>
</dbReference>
<dbReference type="Proteomes" id="UP000638014">
    <property type="component" value="Unassembled WGS sequence"/>
</dbReference>
<dbReference type="GO" id="GO:0016817">
    <property type="term" value="F:hydrolase activity, acting on acid anhydrides"/>
    <property type="evidence" value="ECO:0007669"/>
    <property type="project" value="InterPro"/>
</dbReference>
<dbReference type="CDD" id="cd18011">
    <property type="entry name" value="DEXDc_RapA"/>
    <property type="match status" value="1"/>
</dbReference>
<dbReference type="Gene3D" id="6.10.140.2230">
    <property type="match status" value="1"/>
</dbReference>
<dbReference type="GO" id="GO:0004386">
    <property type="term" value="F:helicase activity"/>
    <property type="evidence" value="ECO:0007669"/>
    <property type="project" value="UniProtKB-UniRule"/>
</dbReference>
<keyword evidence="13" id="KW-1185">Reference proteome</keyword>
<dbReference type="RefSeq" id="WP_191145725.1">
    <property type="nucleotide sequence ID" value="NZ_JACXAF010000020.1"/>
</dbReference>
<dbReference type="Gene3D" id="3.30.360.80">
    <property type="match status" value="1"/>
</dbReference>
<comment type="similarity">
    <text evidence="9">Belongs to the SNF2/RAD54 helicase family. RapA subfamily.</text>
</comment>
<keyword evidence="7 9" id="KW-0010">Activator</keyword>
<dbReference type="GO" id="GO:0003677">
    <property type="term" value="F:DNA binding"/>
    <property type="evidence" value="ECO:0007669"/>
    <property type="project" value="UniProtKB-KW"/>
</dbReference>
<dbReference type="InterPro" id="IPR049730">
    <property type="entry name" value="SNF2/RAD54-like_C"/>
</dbReference>
<dbReference type="Gene3D" id="6.10.140.1500">
    <property type="match status" value="1"/>
</dbReference>
<evidence type="ECO:0000256" key="3">
    <source>
        <dbReference type="ARBA" id="ARBA00022806"/>
    </source>
</evidence>
<dbReference type="SMART" id="SM00490">
    <property type="entry name" value="HELICc"/>
    <property type="match status" value="1"/>
</dbReference>
<dbReference type="Pfam" id="PF00271">
    <property type="entry name" value="Helicase_C"/>
    <property type="match status" value="1"/>
</dbReference>
<dbReference type="NCBIfam" id="NF003426">
    <property type="entry name" value="PRK04914.1"/>
    <property type="match status" value="1"/>
</dbReference>
<organism evidence="12 13">
    <name type="scientific">Neiella litorisoli</name>
    <dbReference type="NCBI Taxonomy" id="2771431"/>
    <lineage>
        <taxon>Bacteria</taxon>
        <taxon>Pseudomonadati</taxon>
        <taxon>Pseudomonadota</taxon>
        <taxon>Gammaproteobacteria</taxon>
        <taxon>Alteromonadales</taxon>
        <taxon>Echinimonadaceae</taxon>
        <taxon>Neiella</taxon>
    </lineage>
</organism>
<feature type="domain" description="Helicase ATP-binding" evidence="10">
    <location>
        <begin position="163"/>
        <end position="332"/>
    </location>
</feature>
<reference evidence="12" key="1">
    <citation type="submission" date="2020-09" db="EMBL/GenBank/DDBJ databases">
        <title>A novel bacterium of genus Neiella, isolated from South China Sea.</title>
        <authorList>
            <person name="Huang H."/>
            <person name="Mo K."/>
            <person name="Hu Y."/>
        </authorList>
    </citation>
    <scope>NUCLEOTIDE SEQUENCE</scope>
    <source>
        <strain evidence="12">HB171785</strain>
    </source>
</reference>
<comment type="caution">
    <text evidence="12">The sequence shown here is derived from an EMBL/GenBank/DDBJ whole genome shotgun (WGS) entry which is preliminary data.</text>
</comment>
<comment type="subunit">
    <text evidence="9">Interacts with the RNAP. Has a higher affinity for the core RNAP than for the holoenzyme. Its ATPase activity is stimulated by binding to RNAP.</text>
</comment>
<dbReference type="Gene3D" id="3.40.50.10810">
    <property type="entry name" value="Tandem AAA-ATPase domain"/>
    <property type="match status" value="1"/>
</dbReference>
<evidence type="ECO:0000259" key="11">
    <source>
        <dbReference type="PROSITE" id="PS51194"/>
    </source>
</evidence>
<dbReference type="GO" id="GO:0006355">
    <property type="term" value="P:regulation of DNA-templated transcription"/>
    <property type="evidence" value="ECO:0007669"/>
    <property type="project" value="UniProtKB-UniRule"/>
</dbReference>
<evidence type="ECO:0000256" key="5">
    <source>
        <dbReference type="ARBA" id="ARBA00023015"/>
    </source>
</evidence>
<dbReference type="AlphaFoldDB" id="A0A8J6R3Q1"/>
<dbReference type="PANTHER" id="PTHR45766">
    <property type="entry name" value="DNA ANNEALING HELICASE AND ENDONUCLEASE ZRANB3 FAMILY MEMBER"/>
    <property type="match status" value="1"/>
</dbReference>
<dbReference type="Pfam" id="PF00176">
    <property type="entry name" value="SNF2-rel_dom"/>
    <property type="match status" value="1"/>
</dbReference>
<proteinExistence type="inferred from homology"/>
<dbReference type="Pfam" id="PF18339">
    <property type="entry name" value="Tudor_1_RapA"/>
    <property type="match status" value="1"/>
</dbReference>
<keyword evidence="3 9" id="KW-0347">Helicase</keyword>
<dbReference type="InterPro" id="IPR057342">
    <property type="entry name" value="DEXDc_RapA"/>
</dbReference>
<keyword evidence="1 9" id="KW-0547">Nucleotide-binding</keyword>